<evidence type="ECO:0000313" key="3">
    <source>
        <dbReference type="Proteomes" id="UP000614350"/>
    </source>
</evidence>
<dbReference type="AlphaFoldDB" id="A0A834J2Z8"/>
<evidence type="ECO:0000313" key="2">
    <source>
        <dbReference type="EMBL" id="KAF7380201.1"/>
    </source>
</evidence>
<accession>A0A834J2Z8</accession>
<feature type="compositionally biased region" description="Basic and acidic residues" evidence="1">
    <location>
        <begin position="28"/>
        <end position="39"/>
    </location>
</feature>
<organism evidence="2 3">
    <name type="scientific">Vespula vulgaris</name>
    <name type="common">Yellow jacket</name>
    <name type="synonym">Wasp</name>
    <dbReference type="NCBI Taxonomy" id="7454"/>
    <lineage>
        <taxon>Eukaryota</taxon>
        <taxon>Metazoa</taxon>
        <taxon>Ecdysozoa</taxon>
        <taxon>Arthropoda</taxon>
        <taxon>Hexapoda</taxon>
        <taxon>Insecta</taxon>
        <taxon>Pterygota</taxon>
        <taxon>Neoptera</taxon>
        <taxon>Endopterygota</taxon>
        <taxon>Hymenoptera</taxon>
        <taxon>Apocrita</taxon>
        <taxon>Aculeata</taxon>
        <taxon>Vespoidea</taxon>
        <taxon>Vespidae</taxon>
        <taxon>Vespinae</taxon>
        <taxon>Vespula</taxon>
    </lineage>
</organism>
<dbReference type="Proteomes" id="UP000614350">
    <property type="component" value="Unassembled WGS sequence"/>
</dbReference>
<feature type="compositionally biased region" description="Acidic residues" evidence="1">
    <location>
        <begin position="40"/>
        <end position="55"/>
    </location>
</feature>
<reference evidence="2" key="1">
    <citation type="journal article" date="2020" name="G3 (Bethesda)">
        <title>High-Quality Assemblies for Three Invasive Social Wasps from the &lt;i&gt;Vespula&lt;/i&gt; Genus.</title>
        <authorList>
            <person name="Harrop T.W.R."/>
            <person name="Guhlin J."/>
            <person name="McLaughlin G.M."/>
            <person name="Permina E."/>
            <person name="Stockwell P."/>
            <person name="Gilligan J."/>
            <person name="Le Lec M.F."/>
            <person name="Gruber M.A.M."/>
            <person name="Quinn O."/>
            <person name="Lovegrove M."/>
            <person name="Duncan E.J."/>
            <person name="Remnant E.J."/>
            <person name="Van Eeckhoven J."/>
            <person name="Graham B."/>
            <person name="Knapp R.A."/>
            <person name="Langford K.W."/>
            <person name="Kronenberg Z."/>
            <person name="Press M.O."/>
            <person name="Eacker S.M."/>
            <person name="Wilson-Rankin E.E."/>
            <person name="Purcell J."/>
            <person name="Lester P.J."/>
            <person name="Dearden P.K."/>
        </authorList>
    </citation>
    <scope>NUCLEOTIDE SEQUENCE</scope>
    <source>
        <strain evidence="2">Marl-1</strain>
    </source>
</reference>
<evidence type="ECO:0000256" key="1">
    <source>
        <dbReference type="SAM" id="MobiDB-lite"/>
    </source>
</evidence>
<keyword evidence="3" id="KW-1185">Reference proteome</keyword>
<comment type="caution">
    <text evidence="2">The sequence shown here is derived from an EMBL/GenBank/DDBJ whole genome shotgun (WGS) entry which is preliminary data.</text>
</comment>
<dbReference type="EMBL" id="JACSEA010000022">
    <property type="protein sequence ID" value="KAF7380201.1"/>
    <property type="molecule type" value="Genomic_DNA"/>
</dbReference>
<gene>
    <name evidence="2" type="ORF">HZH66_014556</name>
</gene>
<proteinExistence type="predicted"/>
<protein>
    <submittedName>
        <fullName evidence="2">Uncharacterized protein</fullName>
    </submittedName>
</protein>
<name>A0A834J2Z8_VESVU</name>
<feature type="region of interest" description="Disordered" evidence="1">
    <location>
        <begin position="26"/>
        <end position="74"/>
    </location>
</feature>
<sequence>MHRDVKREQLRNPSFVSEYLVRFTTTNLKKDKGGRNKREEEEEEEEKEKKEEEEEDRRKKKKEKRNDVDGGIGQRVHSLPRIEGLIRIAARNRALLREL</sequence>